<dbReference type="InterPro" id="IPR005467">
    <property type="entry name" value="His_kinase_dom"/>
</dbReference>
<dbReference type="InterPro" id="IPR003594">
    <property type="entry name" value="HATPase_dom"/>
</dbReference>
<protein>
    <recommendedName>
        <fullName evidence="2">histidine kinase</fullName>
        <ecNumber evidence="2">2.7.13.3</ecNumber>
    </recommendedName>
</protein>
<dbReference type="SUPFAM" id="SSF47384">
    <property type="entry name" value="Homodimeric domain of signal transducing histidine kinase"/>
    <property type="match status" value="1"/>
</dbReference>
<dbReference type="EMBL" id="QMAU01000040">
    <property type="protein sequence ID" value="RXI54539.1"/>
    <property type="molecule type" value="Genomic_DNA"/>
</dbReference>
<dbReference type="PANTHER" id="PTHR43547:SF2">
    <property type="entry name" value="HYBRID SIGNAL TRANSDUCTION HISTIDINE KINASE C"/>
    <property type="match status" value="1"/>
</dbReference>
<keyword evidence="5" id="KW-0902">Two-component regulatory system</keyword>
<dbReference type="Gene3D" id="1.10.287.130">
    <property type="match status" value="1"/>
</dbReference>
<dbReference type="Pfam" id="PF00512">
    <property type="entry name" value="HisKA"/>
    <property type="match status" value="1"/>
</dbReference>
<feature type="domain" description="Histidine kinase" evidence="6">
    <location>
        <begin position="12"/>
        <end position="233"/>
    </location>
</feature>
<dbReference type="SMART" id="SM00388">
    <property type="entry name" value="HisKA"/>
    <property type="match status" value="1"/>
</dbReference>
<comment type="caution">
    <text evidence="7">The sequence shown here is derived from an EMBL/GenBank/DDBJ whole genome shotgun (WGS) entry which is preliminary data.</text>
</comment>
<organism evidence="7 8">
    <name type="scientific">Clostridium tetani</name>
    <dbReference type="NCBI Taxonomy" id="1513"/>
    <lineage>
        <taxon>Bacteria</taxon>
        <taxon>Bacillati</taxon>
        <taxon>Bacillota</taxon>
        <taxon>Clostridia</taxon>
        <taxon>Eubacteriales</taxon>
        <taxon>Clostridiaceae</taxon>
        <taxon>Clostridium</taxon>
    </lineage>
</organism>
<evidence type="ECO:0000256" key="3">
    <source>
        <dbReference type="ARBA" id="ARBA00022553"/>
    </source>
</evidence>
<dbReference type="GO" id="GO:0016301">
    <property type="term" value="F:kinase activity"/>
    <property type="evidence" value="ECO:0007669"/>
    <property type="project" value="UniProtKB-KW"/>
</dbReference>
<dbReference type="SUPFAM" id="SSF55874">
    <property type="entry name" value="ATPase domain of HSP90 chaperone/DNA topoisomerase II/histidine kinase"/>
    <property type="match status" value="1"/>
</dbReference>
<evidence type="ECO:0000256" key="1">
    <source>
        <dbReference type="ARBA" id="ARBA00000085"/>
    </source>
</evidence>
<dbReference type="Gene3D" id="3.30.565.10">
    <property type="entry name" value="Histidine kinase-like ATPase, C-terminal domain"/>
    <property type="match status" value="1"/>
</dbReference>
<keyword evidence="4 7" id="KW-0808">Transferase</keyword>
<keyword evidence="4 7" id="KW-0418">Kinase</keyword>
<dbReference type="CDD" id="cd00082">
    <property type="entry name" value="HisKA"/>
    <property type="match status" value="1"/>
</dbReference>
<evidence type="ECO:0000313" key="8">
    <source>
        <dbReference type="Proteomes" id="UP000290273"/>
    </source>
</evidence>
<accession>A0ABY0EQM3</accession>
<keyword evidence="3" id="KW-0597">Phosphoprotein</keyword>
<dbReference type="InterPro" id="IPR004358">
    <property type="entry name" value="Sig_transdc_His_kin-like_C"/>
</dbReference>
<evidence type="ECO:0000313" key="7">
    <source>
        <dbReference type="EMBL" id="RXI54539.1"/>
    </source>
</evidence>
<dbReference type="PROSITE" id="PS50109">
    <property type="entry name" value="HIS_KIN"/>
    <property type="match status" value="1"/>
</dbReference>
<reference evidence="7 8" key="1">
    <citation type="submission" date="2018-06" db="EMBL/GenBank/DDBJ databases">
        <title>Genome conservation of Clostridium tetani.</title>
        <authorList>
            <person name="Bruggemann H."/>
            <person name="Popoff M.R."/>
        </authorList>
    </citation>
    <scope>NUCLEOTIDE SEQUENCE [LARGE SCALE GENOMIC DNA]</scope>
    <source>
        <strain evidence="7 8">63.05</strain>
    </source>
</reference>
<proteinExistence type="predicted"/>
<evidence type="ECO:0000259" key="6">
    <source>
        <dbReference type="PROSITE" id="PS50109"/>
    </source>
</evidence>
<dbReference type="Pfam" id="PF02518">
    <property type="entry name" value="HATPase_c"/>
    <property type="match status" value="1"/>
</dbReference>
<comment type="catalytic activity">
    <reaction evidence="1">
        <text>ATP + protein L-histidine = ADP + protein N-phospho-L-histidine.</text>
        <dbReference type="EC" id="2.7.13.3"/>
    </reaction>
</comment>
<dbReference type="EC" id="2.7.13.3" evidence="2"/>
<evidence type="ECO:0000256" key="5">
    <source>
        <dbReference type="ARBA" id="ARBA00023012"/>
    </source>
</evidence>
<dbReference type="InterPro" id="IPR036890">
    <property type="entry name" value="HATPase_C_sf"/>
</dbReference>
<gene>
    <name evidence="7" type="ORF">DP131_09700</name>
</gene>
<dbReference type="PANTHER" id="PTHR43547">
    <property type="entry name" value="TWO-COMPONENT HISTIDINE KINASE"/>
    <property type="match status" value="1"/>
</dbReference>
<dbReference type="InterPro" id="IPR036097">
    <property type="entry name" value="HisK_dim/P_sf"/>
</dbReference>
<evidence type="ECO:0000256" key="2">
    <source>
        <dbReference type="ARBA" id="ARBA00012438"/>
    </source>
</evidence>
<dbReference type="CDD" id="cd00075">
    <property type="entry name" value="HATPase"/>
    <property type="match status" value="1"/>
</dbReference>
<dbReference type="RefSeq" id="WP_052219497.1">
    <property type="nucleotide sequence ID" value="NZ_JSWD01000035.1"/>
</dbReference>
<sequence length="244" mass="27822">MNYTEKIFPFTNIAHDIKTPLNIINSSIQLIELNLKEGKIIDEKLILNEQIKILQQSSKKLIKLINNFIDNTNIKDLNEMNIQCCNIVEIVEESTLYFADYLKNKNIGLIFDTDIEEKEIECDVDKIESVMFNLISNATKFTPEYGKVWVNILDKKNFIEIVVKDTGIGIPKDKIDRVFEKSIRLDNSFNGIEGSGIGLYLVKTIVDMHGGKIIVNSEIGKGSEFIIKIPAKIKRKEGLTQKII</sequence>
<dbReference type="InterPro" id="IPR003661">
    <property type="entry name" value="HisK_dim/P_dom"/>
</dbReference>
<dbReference type="PRINTS" id="PR00344">
    <property type="entry name" value="BCTRLSENSOR"/>
</dbReference>
<name>A0ABY0EQM3_CLOTA</name>
<dbReference type="Proteomes" id="UP000290273">
    <property type="component" value="Unassembled WGS sequence"/>
</dbReference>
<dbReference type="SMART" id="SM00387">
    <property type="entry name" value="HATPase_c"/>
    <property type="match status" value="1"/>
</dbReference>
<evidence type="ECO:0000256" key="4">
    <source>
        <dbReference type="ARBA" id="ARBA00022777"/>
    </source>
</evidence>